<feature type="domain" description="G-protein coupled receptors family 1 profile" evidence="6">
    <location>
        <begin position="22"/>
        <end position="212"/>
    </location>
</feature>
<evidence type="ECO:0000256" key="2">
    <source>
        <dbReference type="ARBA" id="ARBA00022692"/>
    </source>
</evidence>
<dbReference type="SUPFAM" id="SSF81321">
    <property type="entry name" value="Family A G protein-coupled receptor-like"/>
    <property type="match status" value="1"/>
</dbReference>
<dbReference type="EMBL" id="JAVFWL010000004">
    <property type="protein sequence ID" value="KAK6752433.1"/>
    <property type="molecule type" value="Genomic_DNA"/>
</dbReference>
<dbReference type="PROSITE" id="PS50262">
    <property type="entry name" value="G_PROTEIN_RECEP_F1_2"/>
    <property type="match status" value="1"/>
</dbReference>
<dbReference type="InterPro" id="IPR019430">
    <property type="entry name" value="7TM_GPCR_serpentine_rcpt_Srx"/>
</dbReference>
<accession>A0ABR1DQB3</accession>
<dbReference type="Pfam" id="PF10328">
    <property type="entry name" value="7TM_GPCR_Srx"/>
    <property type="match status" value="1"/>
</dbReference>
<comment type="caution">
    <text evidence="7">The sequence shown here is derived from an EMBL/GenBank/DDBJ whole genome shotgun (WGS) entry which is preliminary data.</text>
</comment>
<evidence type="ECO:0000256" key="5">
    <source>
        <dbReference type="SAM" id="Phobius"/>
    </source>
</evidence>
<evidence type="ECO:0000259" key="6">
    <source>
        <dbReference type="PROSITE" id="PS50262"/>
    </source>
</evidence>
<feature type="transmembrane region" description="Helical" evidence="5">
    <location>
        <begin position="245"/>
        <end position="266"/>
    </location>
</feature>
<evidence type="ECO:0000313" key="7">
    <source>
        <dbReference type="EMBL" id="KAK6752433.1"/>
    </source>
</evidence>
<evidence type="ECO:0000256" key="1">
    <source>
        <dbReference type="ARBA" id="ARBA00004370"/>
    </source>
</evidence>
<dbReference type="PANTHER" id="PTHR23017">
    <property type="entry name" value="SERPENTINE RECEPTOR, CLASS X"/>
    <property type="match status" value="1"/>
</dbReference>
<feature type="transmembrane region" description="Helical" evidence="5">
    <location>
        <begin position="213"/>
        <end position="233"/>
    </location>
</feature>
<keyword evidence="3 5" id="KW-1133">Transmembrane helix</keyword>
<evidence type="ECO:0000256" key="3">
    <source>
        <dbReference type="ARBA" id="ARBA00022989"/>
    </source>
</evidence>
<dbReference type="CDD" id="cd00637">
    <property type="entry name" value="7tm_classA_rhodopsin-like"/>
    <property type="match status" value="1"/>
</dbReference>
<sequence length="306" mass="35805">MVLTTIASGVLMFVVGIVGLLPLMLVIFEILFLRQSLTPFRYFILSKLIADGFEIFLVMIVLVSTQLVFGEWMPKCYRPVVGYLALALQYSSFYTSVGMTINRFFTIMYPLKCRKWFRPKAIIVMISICWLFAWAHNLIYLIPGCEFTFDFTIIRFVFSEERCADNLSLYQDLIYNIVLSILVTTIDIFSLAKLRRMARRTAHVSIKTRREKPWFLQATINSALYLLMLVCFHTSDFFDGTNIRFFLAVISWELYLSSAPYCIIILQKEFQTPFRNVWKRAVHRKEISILHVSTELKWKSHSRPIA</sequence>
<protein>
    <recommendedName>
        <fullName evidence="6">G-protein coupled receptors family 1 profile domain-containing protein</fullName>
    </recommendedName>
</protein>
<dbReference type="Gene3D" id="1.20.1070.10">
    <property type="entry name" value="Rhodopsin 7-helix transmembrane proteins"/>
    <property type="match status" value="1"/>
</dbReference>
<proteinExistence type="predicted"/>
<dbReference type="Proteomes" id="UP001303046">
    <property type="component" value="Unassembled WGS sequence"/>
</dbReference>
<keyword evidence="2 5" id="KW-0812">Transmembrane</keyword>
<dbReference type="PANTHER" id="PTHR23017:SF3">
    <property type="entry name" value="G-PROTEIN COUPLED RECEPTORS FAMILY 1 PROFILE DOMAIN-CONTAINING PROTEIN"/>
    <property type="match status" value="1"/>
</dbReference>
<feature type="transmembrane region" description="Helical" evidence="5">
    <location>
        <begin position="6"/>
        <end position="32"/>
    </location>
</feature>
<evidence type="ECO:0000313" key="8">
    <source>
        <dbReference type="Proteomes" id="UP001303046"/>
    </source>
</evidence>
<name>A0ABR1DQB3_NECAM</name>
<feature type="transmembrane region" description="Helical" evidence="5">
    <location>
        <begin position="81"/>
        <end position="101"/>
    </location>
</feature>
<dbReference type="InterPro" id="IPR017452">
    <property type="entry name" value="GPCR_Rhodpsn_7TM"/>
</dbReference>
<reference evidence="7 8" key="1">
    <citation type="submission" date="2023-08" db="EMBL/GenBank/DDBJ databases">
        <title>A Necator americanus chromosomal reference genome.</title>
        <authorList>
            <person name="Ilik V."/>
            <person name="Petrzelkova K.J."/>
            <person name="Pardy F."/>
            <person name="Fuh T."/>
            <person name="Niatou-Singa F.S."/>
            <person name="Gouil Q."/>
            <person name="Baker L."/>
            <person name="Ritchie M.E."/>
            <person name="Jex A.R."/>
            <person name="Gazzola D."/>
            <person name="Li H."/>
            <person name="Toshio Fujiwara R."/>
            <person name="Zhan B."/>
            <person name="Aroian R.V."/>
            <person name="Pafco B."/>
            <person name="Schwarz E.M."/>
        </authorList>
    </citation>
    <scope>NUCLEOTIDE SEQUENCE [LARGE SCALE GENOMIC DNA]</scope>
    <source>
        <strain evidence="7 8">Aroian</strain>
        <tissue evidence="7">Whole animal</tissue>
    </source>
</reference>
<feature type="transmembrane region" description="Helical" evidence="5">
    <location>
        <begin position="122"/>
        <end position="142"/>
    </location>
</feature>
<evidence type="ECO:0000256" key="4">
    <source>
        <dbReference type="ARBA" id="ARBA00023136"/>
    </source>
</evidence>
<organism evidence="7 8">
    <name type="scientific">Necator americanus</name>
    <name type="common">Human hookworm</name>
    <dbReference type="NCBI Taxonomy" id="51031"/>
    <lineage>
        <taxon>Eukaryota</taxon>
        <taxon>Metazoa</taxon>
        <taxon>Ecdysozoa</taxon>
        <taxon>Nematoda</taxon>
        <taxon>Chromadorea</taxon>
        <taxon>Rhabditida</taxon>
        <taxon>Rhabditina</taxon>
        <taxon>Rhabditomorpha</taxon>
        <taxon>Strongyloidea</taxon>
        <taxon>Ancylostomatidae</taxon>
        <taxon>Bunostominae</taxon>
        <taxon>Necator</taxon>
    </lineage>
</organism>
<gene>
    <name evidence="7" type="primary">Necator_chrIV.g17001</name>
    <name evidence="7" type="ORF">RB195_003703</name>
</gene>
<keyword evidence="4 5" id="KW-0472">Membrane</keyword>
<comment type="subcellular location">
    <subcellularLocation>
        <location evidence="1">Membrane</location>
    </subcellularLocation>
</comment>
<feature type="transmembrane region" description="Helical" evidence="5">
    <location>
        <begin position="173"/>
        <end position="192"/>
    </location>
</feature>
<keyword evidence="8" id="KW-1185">Reference proteome</keyword>
<feature type="transmembrane region" description="Helical" evidence="5">
    <location>
        <begin position="44"/>
        <end position="69"/>
    </location>
</feature>